<comment type="caution">
    <text evidence="8">The sequence shown here is derived from an EMBL/GenBank/DDBJ whole genome shotgun (WGS) entry which is preliminary data.</text>
</comment>
<dbReference type="EC" id="3.2.1.40" evidence="2"/>
<evidence type="ECO:0000256" key="2">
    <source>
        <dbReference type="ARBA" id="ARBA00012652"/>
    </source>
</evidence>
<dbReference type="Pfam" id="PF25788">
    <property type="entry name" value="Ig_Rha78A_N"/>
    <property type="match status" value="1"/>
</dbReference>
<dbReference type="InterPro" id="IPR012341">
    <property type="entry name" value="6hp_glycosidase-like_sf"/>
</dbReference>
<feature type="domain" description="Alpha-L-rhamnosidase C-terminal" evidence="7">
    <location>
        <begin position="758"/>
        <end position="833"/>
    </location>
</feature>
<dbReference type="Pfam" id="PF17390">
    <property type="entry name" value="Bac_rhamnosid_C"/>
    <property type="match status" value="1"/>
</dbReference>
<evidence type="ECO:0000259" key="5">
    <source>
        <dbReference type="Pfam" id="PF08531"/>
    </source>
</evidence>
<evidence type="ECO:0000256" key="3">
    <source>
        <dbReference type="ARBA" id="ARBA00022801"/>
    </source>
</evidence>
<dbReference type="SUPFAM" id="SSF48208">
    <property type="entry name" value="Six-hairpin glycosidases"/>
    <property type="match status" value="1"/>
</dbReference>
<dbReference type="InterPro" id="IPR013783">
    <property type="entry name" value="Ig-like_fold"/>
</dbReference>
<dbReference type="PANTHER" id="PTHR33307:SF6">
    <property type="entry name" value="ALPHA-RHAMNOSIDASE (EUROFUNG)-RELATED"/>
    <property type="match status" value="1"/>
</dbReference>
<evidence type="ECO:0000259" key="6">
    <source>
        <dbReference type="Pfam" id="PF17389"/>
    </source>
</evidence>
<dbReference type="Gene3D" id="2.60.40.10">
    <property type="entry name" value="Immunoglobulins"/>
    <property type="match status" value="1"/>
</dbReference>
<dbReference type="GO" id="GO:0005975">
    <property type="term" value="P:carbohydrate metabolic process"/>
    <property type="evidence" value="ECO:0007669"/>
    <property type="project" value="InterPro"/>
</dbReference>
<dbReference type="InterPro" id="IPR016007">
    <property type="entry name" value="Alpha_rhamnosid"/>
</dbReference>
<organism evidence="8 9">
    <name type="scientific">Demequina lignilytica</name>
    <dbReference type="NCBI Taxonomy" id="3051663"/>
    <lineage>
        <taxon>Bacteria</taxon>
        <taxon>Bacillati</taxon>
        <taxon>Actinomycetota</taxon>
        <taxon>Actinomycetes</taxon>
        <taxon>Micrococcales</taxon>
        <taxon>Demequinaceae</taxon>
        <taxon>Demequina</taxon>
    </lineage>
</organism>
<dbReference type="PANTHER" id="PTHR33307">
    <property type="entry name" value="ALPHA-RHAMNOSIDASE (EUROFUNG)"/>
    <property type="match status" value="1"/>
</dbReference>
<dbReference type="Pfam" id="PF08531">
    <property type="entry name" value="Bac_rhamnosid_N"/>
    <property type="match status" value="1"/>
</dbReference>
<dbReference type="Gene3D" id="2.60.420.10">
    <property type="entry name" value="Maltose phosphorylase, domain 3"/>
    <property type="match status" value="1"/>
</dbReference>
<dbReference type="Pfam" id="PF17389">
    <property type="entry name" value="Bac_rhamnosid6H"/>
    <property type="match status" value="1"/>
</dbReference>
<evidence type="ECO:0000259" key="4">
    <source>
        <dbReference type="Pfam" id="PF05592"/>
    </source>
</evidence>
<proteinExistence type="predicted"/>
<name>A0AAW7M9Z6_9MICO</name>
<reference evidence="8" key="1">
    <citation type="submission" date="2023-06" db="EMBL/GenBank/DDBJ databases">
        <title>Sysu t00039.</title>
        <authorList>
            <person name="Gao L."/>
            <person name="Fang B.-Z."/>
            <person name="Li W.-J."/>
        </authorList>
    </citation>
    <scope>NUCLEOTIDE SEQUENCE</scope>
    <source>
        <strain evidence="8">SYSU T00039</strain>
    </source>
</reference>
<sequence>MPTATSVSVLLESGTFGEIVMTRTPRLSWATATDAADWEQDGAEVEWDSTGGALIRELAGPSAAAVAWPFSPLATGQRGTVRVRVHAKATGWSPWSEPVPVRCGVTDGWSAAWIAHPGARAEQCPVRLRQAVSVRPKLRSALLYATAHGVYQASVDGIPVDDERMKPGWTHYGDRDTYACTDVTALLTEGTHAVAVDLAAGWYAEKFGFNGLERYIYGSQPAFSAVLRLEYKDGTVEEVVTDGTWDVTDEGPILSSGIYAGEQVDARRREPGGWVPAAASPVTHVPVPRTSPPVRVTEELSPVEVIRTPGGATVLDFGQNLVGRLRISVDGPAGTTVTLRHAEVLEHGELALRPLRRATAIDRYTLAGGGPETWEPQFTFHGFRYAQVDGWPGELDPADVTALVIHSDMRRTGAFESSHGLLDRLHENVVWSMRGNFLSIPTDCPQRDERLGWTGDIQVFAPTASFLHDSDAFLSSWLEDLALDQTSDGSVPFVVPDVLESAAIGTAAWGDASTLVPWTLYQRFGDLDTLARQFPSMRRWVDWMASRTGENLLWEDDFQFADWLDPTAPPDRPADAKADKDLVATAHLFRSADVVAQAAGVLGDDAAAQHYGDLAARVREAWLRQYVTASGRLMSDAQTAYAVAIGFGIVDDERRDAMGARLAELVERAGYRISTGFVGTPLIADALTDTGHADVAGRLLLNDENPSWLYPVTMGATTIWERWDSMLEDGSVNPGEMTSFNHYALGAIADFLHRRVAGLAPAAPGYREVEVRPLALDGLDRARATFESAYGTHEAGWERVGEGVRLRVVVPPNTRATVHVPGADAPVTVGSGTHEWVAPATVRTGGTASFSVDTPLVEIRRSDVAYGAVREALIAMLGREGASDLLRTLEWGPRGTFRMQALLLPPGVVDAVDRALAAV</sequence>
<dbReference type="InterPro" id="IPR035396">
    <property type="entry name" value="Bac_rhamnosid6H"/>
</dbReference>
<dbReference type="Gene3D" id="2.60.120.260">
    <property type="entry name" value="Galactose-binding domain-like"/>
    <property type="match status" value="2"/>
</dbReference>
<evidence type="ECO:0000256" key="1">
    <source>
        <dbReference type="ARBA" id="ARBA00001445"/>
    </source>
</evidence>
<dbReference type="RefSeq" id="WP_301121792.1">
    <property type="nucleotide sequence ID" value="NZ_JAUHPX010000010.1"/>
</dbReference>
<dbReference type="InterPro" id="IPR008902">
    <property type="entry name" value="Rhamnosid_concanavalin"/>
</dbReference>
<dbReference type="InterPro" id="IPR035398">
    <property type="entry name" value="Bac_rhamnosid_C"/>
</dbReference>
<dbReference type="InterPro" id="IPR008928">
    <property type="entry name" value="6-hairpin_glycosidase_sf"/>
</dbReference>
<gene>
    <name evidence="8" type="ORF">QQX10_13255</name>
</gene>
<feature type="domain" description="Alpha-L-rhamnosidase six-hairpin glycosidase" evidence="6">
    <location>
        <begin position="410"/>
        <end position="756"/>
    </location>
</feature>
<dbReference type="EMBL" id="JAUHPX010000010">
    <property type="protein sequence ID" value="MDN4489135.1"/>
    <property type="molecule type" value="Genomic_DNA"/>
</dbReference>
<evidence type="ECO:0000259" key="7">
    <source>
        <dbReference type="Pfam" id="PF17390"/>
    </source>
</evidence>
<evidence type="ECO:0000313" key="9">
    <source>
        <dbReference type="Proteomes" id="UP001172737"/>
    </source>
</evidence>
<comment type="catalytic activity">
    <reaction evidence="1">
        <text>Hydrolysis of terminal non-reducing alpha-L-rhamnose residues in alpha-L-rhamnosides.</text>
        <dbReference type="EC" id="3.2.1.40"/>
    </reaction>
</comment>
<dbReference type="PIRSF" id="PIRSF010631">
    <property type="entry name" value="A-rhamnsds"/>
    <property type="match status" value="1"/>
</dbReference>
<dbReference type="AlphaFoldDB" id="A0AAW7M9Z6"/>
<accession>A0AAW7M9Z6</accession>
<dbReference type="InterPro" id="IPR013737">
    <property type="entry name" value="Bac_rhamnosid_N"/>
</dbReference>
<keyword evidence="3 8" id="KW-0378">Hydrolase</keyword>
<protein>
    <recommendedName>
        <fullName evidence="2">alpha-L-rhamnosidase</fullName>
        <ecNumber evidence="2">3.2.1.40</ecNumber>
    </recommendedName>
</protein>
<evidence type="ECO:0000313" key="8">
    <source>
        <dbReference type="EMBL" id="MDN4489135.1"/>
    </source>
</evidence>
<feature type="domain" description="Bacterial alpha-L-rhamnosidase N-terminal" evidence="5">
    <location>
        <begin position="137"/>
        <end position="283"/>
    </location>
</feature>
<dbReference type="Gene3D" id="1.50.10.10">
    <property type="match status" value="1"/>
</dbReference>
<dbReference type="Proteomes" id="UP001172737">
    <property type="component" value="Unassembled WGS sequence"/>
</dbReference>
<feature type="domain" description="Alpha-L-rhamnosidase concanavalin-like" evidence="4">
    <location>
        <begin position="307"/>
        <end position="406"/>
    </location>
</feature>
<keyword evidence="9" id="KW-1185">Reference proteome</keyword>
<dbReference type="Pfam" id="PF05592">
    <property type="entry name" value="Bac_rhamnosid"/>
    <property type="match status" value="1"/>
</dbReference>
<dbReference type="GO" id="GO:0030596">
    <property type="term" value="F:alpha-L-rhamnosidase activity"/>
    <property type="evidence" value="ECO:0007669"/>
    <property type="project" value="UniProtKB-EC"/>
</dbReference>